<dbReference type="Proteomes" id="UP001468798">
    <property type="component" value="Unassembled WGS sequence"/>
</dbReference>
<accession>A0ABU9NTZ5</accession>
<organism evidence="1 2">
    <name type="scientific">Flavobacterium polysaccharolyticum</name>
    <dbReference type="NCBI Taxonomy" id="3133148"/>
    <lineage>
        <taxon>Bacteria</taxon>
        <taxon>Pseudomonadati</taxon>
        <taxon>Bacteroidota</taxon>
        <taxon>Flavobacteriia</taxon>
        <taxon>Flavobacteriales</taxon>
        <taxon>Flavobacteriaceae</taxon>
        <taxon>Flavobacterium</taxon>
    </lineage>
</organism>
<gene>
    <name evidence="1" type="ORF">WFZ86_20220</name>
</gene>
<keyword evidence="2" id="KW-1185">Reference proteome</keyword>
<sequence length="98" mass="10034">QPTALVVSASATAFSSNATNVKQSATVTINVPTTGTSPYVYSFNGGAYSSVRTLTVNDNGTNQTINYSGRDGNGCITAGTAIILNRLNPPTDLSFANA</sequence>
<evidence type="ECO:0000313" key="2">
    <source>
        <dbReference type="Proteomes" id="UP001468798"/>
    </source>
</evidence>
<proteinExistence type="predicted"/>
<reference evidence="1 2" key="1">
    <citation type="submission" date="2024-03" db="EMBL/GenBank/DDBJ databases">
        <title>Two novel species of the genus Flavobacterium exhibiting potentially degradation of complex polysaccharides.</title>
        <authorList>
            <person name="Lian X."/>
        </authorList>
    </citation>
    <scope>NUCLEOTIDE SEQUENCE [LARGE SCALE GENOMIC DNA]</scope>
    <source>
        <strain evidence="1 2">N6</strain>
    </source>
</reference>
<feature type="non-terminal residue" evidence="1">
    <location>
        <position position="98"/>
    </location>
</feature>
<feature type="non-terminal residue" evidence="1">
    <location>
        <position position="1"/>
    </location>
</feature>
<comment type="caution">
    <text evidence="1">The sequence shown here is derived from an EMBL/GenBank/DDBJ whole genome shotgun (WGS) entry which is preliminary data.</text>
</comment>
<name>A0ABU9NTZ5_9FLAO</name>
<protein>
    <submittedName>
        <fullName evidence="1">Uncharacterized protein</fullName>
    </submittedName>
</protein>
<dbReference type="EMBL" id="JBCGDP010000091">
    <property type="protein sequence ID" value="MEM0578834.1"/>
    <property type="molecule type" value="Genomic_DNA"/>
</dbReference>
<evidence type="ECO:0000313" key="1">
    <source>
        <dbReference type="EMBL" id="MEM0578834.1"/>
    </source>
</evidence>
<dbReference type="RefSeq" id="WP_342693628.1">
    <property type="nucleotide sequence ID" value="NZ_JBCGDP010000091.1"/>
</dbReference>